<reference evidence="4 5" key="1">
    <citation type="submission" date="2025-04" db="UniProtKB">
        <authorList>
            <consortium name="RefSeq"/>
        </authorList>
    </citation>
    <scope>IDENTIFICATION</scope>
    <source>
        <tissue evidence="4 5">Leaf</tissue>
    </source>
</reference>
<keyword evidence="3" id="KW-1185">Reference proteome</keyword>
<dbReference type="RefSeq" id="XP_056857362.1">
    <property type="nucleotide sequence ID" value="XM_057001382.1"/>
</dbReference>
<evidence type="ECO:0000259" key="1">
    <source>
        <dbReference type="Pfam" id="PF04937"/>
    </source>
</evidence>
<dbReference type="InterPro" id="IPR012337">
    <property type="entry name" value="RNaseH-like_sf"/>
</dbReference>
<dbReference type="RefSeq" id="XP_018489865.1">
    <property type="nucleotide sequence ID" value="XM_018634363.2"/>
</dbReference>
<dbReference type="SUPFAM" id="SSF53098">
    <property type="entry name" value="Ribonuclease H-like"/>
    <property type="match status" value="1"/>
</dbReference>
<gene>
    <name evidence="4 5" type="primary">LOC108860493</name>
</gene>
<evidence type="ECO:0000313" key="4">
    <source>
        <dbReference type="RefSeq" id="XP_018489865.1"/>
    </source>
</evidence>
<sequence>MADTSMDIHEHGVWVNKKRRRVQCKHCGKEMSGLQHLKCHLAGVSPDVTPCEHVTSTVREWFRGDVVTMEKANAHKHQGSQDSPGGSVSPTAVEANKMVLLPNKSQEWIGQCSSYASFFDFSAVDSSGFREMMMMTASDGTLPDSHDLKGWMLQEALGEVEEYVKKIKDSWASTGCSILLEAWVDSRGRDLVTFLADCPAGPVYLTSLDVSDIKHDSNALISLVDGLVDEVGVQNVVQIVACSASGWVGELGESYASNKKGVFWSVSVSHCFELMLLKIGEIDSLGYIVDAVNVITDFINNSPLVLKLVRDQDHSLSIDMTVVSSEFEFFLPYLTLESIFRAKNELAAMFLLSDCNKEEDIRVSKLVNDRSFWKAVDKVLKCTSPLIHGLLWFSKANNQHVGNIYETMDVIKEIIAREFSNKESCYEPLWDVIDDVWNKHLHSPLHAAGYFLNPATFYSDDFHLDSEVASGLCASLVHVVKESDIQVKVATQLDIYRVGDDCFNEASQADQITGITPAEWWAQKASNHPELQSFAIKILSQTCEGTSRYKLQSRLAEKLVLTEGMTSYEQERLEDLAFVHYNLHLKSCKAKLSEEQ</sequence>
<proteinExistence type="predicted"/>
<dbReference type="OrthoDB" id="1741262at2759"/>
<feature type="domain" description="DUF659" evidence="1">
    <location>
        <begin position="143"/>
        <end position="294"/>
    </location>
</feature>
<evidence type="ECO:0000259" key="2">
    <source>
        <dbReference type="Pfam" id="PF05699"/>
    </source>
</evidence>
<accession>A0A6J0NZP5</accession>
<protein>
    <submittedName>
        <fullName evidence="4 5">Uncharacterized protein LOC108860493</fullName>
    </submittedName>
</protein>
<feature type="domain" description="HAT C-terminal dimerisation" evidence="2">
    <location>
        <begin position="513"/>
        <end position="583"/>
    </location>
</feature>
<dbReference type="AlphaFoldDB" id="A0A6J0NZP5"/>
<dbReference type="InterPro" id="IPR007021">
    <property type="entry name" value="DUF659"/>
</dbReference>
<dbReference type="PANTHER" id="PTHR32166">
    <property type="entry name" value="OSJNBA0013A04.12 PROTEIN"/>
    <property type="match status" value="1"/>
</dbReference>
<dbReference type="Proteomes" id="UP000504610">
    <property type="component" value="Unplaced"/>
</dbReference>
<organism evidence="3 4">
    <name type="scientific">Raphanus sativus</name>
    <name type="common">Radish</name>
    <name type="synonym">Raphanus raphanistrum var. sativus</name>
    <dbReference type="NCBI Taxonomy" id="3726"/>
    <lineage>
        <taxon>Eukaryota</taxon>
        <taxon>Viridiplantae</taxon>
        <taxon>Streptophyta</taxon>
        <taxon>Embryophyta</taxon>
        <taxon>Tracheophyta</taxon>
        <taxon>Spermatophyta</taxon>
        <taxon>Magnoliopsida</taxon>
        <taxon>eudicotyledons</taxon>
        <taxon>Gunneridae</taxon>
        <taxon>Pentapetalae</taxon>
        <taxon>rosids</taxon>
        <taxon>malvids</taxon>
        <taxon>Brassicales</taxon>
        <taxon>Brassicaceae</taxon>
        <taxon>Brassiceae</taxon>
        <taxon>Raphanus</taxon>
    </lineage>
</organism>
<dbReference type="InterPro" id="IPR008906">
    <property type="entry name" value="HATC_C_dom"/>
</dbReference>
<dbReference type="GeneID" id="108860493"/>
<dbReference type="Pfam" id="PF05699">
    <property type="entry name" value="Dimer_Tnp_hAT"/>
    <property type="match status" value="1"/>
</dbReference>
<evidence type="ECO:0000313" key="3">
    <source>
        <dbReference type="Proteomes" id="UP000504610"/>
    </source>
</evidence>
<dbReference type="KEGG" id="rsz:108860493"/>
<evidence type="ECO:0000313" key="5">
    <source>
        <dbReference type="RefSeq" id="XP_056857362.1"/>
    </source>
</evidence>
<dbReference type="PANTHER" id="PTHR32166:SF63">
    <property type="entry name" value="HAT TRANSPOSON SUPERFAMILY PROTEIN"/>
    <property type="match status" value="1"/>
</dbReference>
<name>A0A6J0NZP5_RAPSA</name>
<dbReference type="Pfam" id="PF04937">
    <property type="entry name" value="DUF659"/>
    <property type="match status" value="1"/>
</dbReference>
<dbReference type="GO" id="GO:0046983">
    <property type="term" value="F:protein dimerization activity"/>
    <property type="evidence" value="ECO:0007669"/>
    <property type="project" value="InterPro"/>
</dbReference>